<evidence type="ECO:0000313" key="1">
    <source>
        <dbReference type="EMBL" id="MVW62351.1"/>
    </source>
</evidence>
<dbReference type="EMBL" id="WSES01000006">
    <property type="protein sequence ID" value="MVW62351.1"/>
    <property type="molecule type" value="Genomic_DNA"/>
</dbReference>
<organism evidence="1 2">
    <name type="scientific">Massilia cellulosiltytica</name>
    <dbReference type="NCBI Taxonomy" id="2683234"/>
    <lineage>
        <taxon>Bacteria</taxon>
        <taxon>Pseudomonadati</taxon>
        <taxon>Pseudomonadota</taxon>
        <taxon>Betaproteobacteria</taxon>
        <taxon>Burkholderiales</taxon>
        <taxon>Oxalobacteraceae</taxon>
        <taxon>Telluria group</taxon>
        <taxon>Massilia</taxon>
    </lineage>
</organism>
<evidence type="ECO:0000313" key="2">
    <source>
        <dbReference type="Proteomes" id="UP000443353"/>
    </source>
</evidence>
<dbReference type="RefSeq" id="WP_160409874.1">
    <property type="nucleotide sequence ID" value="NZ_WSES01000006.1"/>
</dbReference>
<accession>A0A7X3G277</accession>
<proteinExistence type="predicted"/>
<gene>
    <name evidence="1" type="ORF">GPY61_20690</name>
</gene>
<comment type="caution">
    <text evidence="1">The sequence shown here is derived from an EMBL/GenBank/DDBJ whole genome shotgun (WGS) entry which is preliminary data.</text>
</comment>
<protein>
    <submittedName>
        <fullName evidence="1">Uncharacterized protein</fullName>
    </submittedName>
</protein>
<reference evidence="1 2" key="1">
    <citation type="submission" date="2019-12" db="EMBL/GenBank/DDBJ databases">
        <authorList>
            <person name="Li C."/>
            <person name="Zhao J."/>
        </authorList>
    </citation>
    <scope>NUCLEOTIDE SEQUENCE [LARGE SCALE GENOMIC DNA]</scope>
    <source>
        <strain evidence="1 2">NEAU-DD11</strain>
    </source>
</reference>
<dbReference type="Proteomes" id="UP000443353">
    <property type="component" value="Unassembled WGS sequence"/>
</dbReference>
<dbReference type="AlphaFoldDB" id="A0A7X3G277"/>
<keyword evidence="2" id="KW-1185">Reference proteome</keyword>
<name>A0A7X3G277_9BURK</name>
<sequence>MRSQRQVGERAAQVIDRVIFDMGVDRLVQGSFALDRHLRPHFSSAPVMRGRDGVAVALAQLAECAVLSAVAKRNPDPAVLRLHTAAVVDGLLREFRARSPRFRALPVVRADQRIAERSAPDSK</sequence>